<dbReference type="AlphaFoldDB" id="A0A1E3HLT1"/>
<protein>
    <submittedName>
        <fullName evidence="2">Uncharacterized protein</fullName>
    </submittedName>
</protein>
<organism evidence="2 3">
    <name type="scientific">Cryptococcus wingfieldii CBS 7118</name>
    <dbReference type="NCBI Taxonomy" id="1295528"/>
    <lineage>
        <taxon>Eukaryota</taxon>
        <taxon>Fungi</taxon>
        <taxon>Dikarya</taxon>
        <taxon>Basidiomycota</taxon>
        <taxon>Agaricomycotina</taxon>
        <taxon>Tremellomycetes</taxon>
        <taxon>Tremellales</taxon>
        <taxon>Cryptococcaceae</taxon>
        <taxon>Cryptococcus</taxon>
    </lineage>
</organism>
<feature type="region of interest" description="Disordered" evidence="1">
    <location>
        <begin position="397"/>
        <end position="420"/>
    </location>
</feature>
<evidence type="ECO:0000313" key="3">
    <source>
        <dbReference type="Proteomes" id="UP000094819"/>
    </source>
</evidence>
<evidence type="ECO:0000313" key="2">
    <source>
        <dbReference type="EMBL" id="ODN77302.1"/>
    </source>
</evidence>
<evidence type="ECO:0000256" key="1">
    <source>
        <dbReference type="SAM" id="MobiDB-lite"/>
    </source>
</evidence>
<dbReference type="Proteomes" id="UP000094819">
    <property type="component" value="Unassembled WGS sequence"/>
</dbReference>
<gene>
    <name evidence="2" type="ORF">L198_08037</name>
</gene>
<reference evidence="2 3" key="1">
    <citation type="submission" date="2016-06" db="EMBL/GenBank/DDBJ databases">
        <title>Evolution of pathogenesis and genome organization in the Tremellales.</title>
        <authorList>
            <person name="Cuomo C."/>
            <person name="Litvintseva A."/>
            <person name="Heitman J."/>
            <person name="Chen Y."/>
            <person name="Sun S."/>
            <person name="Springer D."/>
            <person name="Dromer F."/>
            <person name="Young S."/>
            <person name="Zeng Q."/>
            <person name="Chapman S."/>
            <person name="Gujja S."/>
            <person name="Saif S."/>
            <person name="Birren B."/>
        </authorList>
    </citation>
    <scope>NUCLEOTIDE SEQUENCE [LARGE SCALE GENOMIC DNA]</scope>
    <source>
        <strain evidence="2 3">CBS 7118</strain>
    </source>
</reference>
<keyword evidence="3" id="KW-1185">Reference proteome</keyword>
<dbReference type="EMBL" id="AWGH01000050">
    <property type="protein sequence ID" value="ODN77302.1"/>
    <property type="molecule type" value="Genomic_DNA"/>
</dbReference>
<dbReference type="RefSeq" id="XP_019028009.1">
    <property type="nucleotide sequence ID" value="XM_019180010.1"/>
</dbReference>
<dbReference type="GeneID" id="30197248"/>
<comment type="caution">
    <text evidence="2">The sequence shown here is derived from an EMBL/GenBank/DDBJ whole genome shotgun (WGS) entry which is preliminary data.</text>
</comment>
<name>A0A1E3HLT1_9TREE</name>
<feature type="compositionally biased region" description="Polar residues" evidence="1">
    <location>
        <begin position="410"/>
        <end position="420"/>
    </location>
</feature>
<proteinExistence type="predicted"/>
<accession>A0A1E3HLT1</accession>
<sequence length="420" mass="46795">MSSPQSNNTRSTIFATTILLDGCLPTLGFSRGKVEKEVEPPRMEVRRSSLLSFRDDGDGGEEVQVPPPVEVAEAAQEYMSTVSLTLEQEQDALSRLTLPQWGDATTKYRRYTSEALTARQNQLSAIMSDVYSSRDAWPFNYTLHPKLEEFLHDGGQLVGPDDIAMDHKEYLKRSQRAVKSARGFDELCEASPDTVKIAFTTELNRPLQLVRAPSLLSPDGESGGRSLIGWSLSHPEVSIGCRVTDDSPQWVMRNEGAQKAYGDSVKADIEASEHDIKSLTLSPETTADDFAEYTQRYENSVFVKAAYLTAKRLTYVDDGECTDEGMLREQMETDGEDTADVRLVDGHLVKAAWLNPCMYAVVTGQLPRERGFYTSRHEEYKNSIKEGLAVMQSELDQQERRAETADVGSSAATTWGTWSM</sequence>